<sequence>MNPKNTKKQEITTAGIPPHGRHAPAFRPGEVGAVVAALRREREGAAAAVNGVVEQPIESVNSEGGVEEDVGLSDVGSVDGEIIGRVSGEEDGIGGEEGGEAGGDGEVAELGEGEALGDNVVGDEEGVEGGGGGGDGVVGGDEEGGGEG</sequence>
<reference evidence="2" key="2">
    <citation type="submission" date="2020-08" db="EMBL/GenBank/DDBJ databases">
        <title>Plant Genome Project.</title>
        <authorList>
            <person name="Zhang R.-G."/>
        </authorList>
    </citation>
    <scope>NUCLEOTIDE SEQUENCE</scope>
    <source>
        <strain evidence="2">Huo1</strain>
        <tissue evidence="2">Leaf</tissue>
    </source>
</reference>
<accession>A0A8X8WMB7</accession>
<evidence type="ECO:0000313" key="3">
    <source>
        <dbReference type="Proteomes" id="UP000298416"/>
    </source>
</evidence>
<comment type="caution">
    <text evidence="2">The sequence shown here is derived from an EMBL/GenBank/DDBJ whole genome shotgun (WGS) entry which is preliminary data.</text>
</comment>
<evidence type="ECO:0000256" key="1">
    <source>
        <dbReference type="SAM" id="MobiDB-lite"/>
    </source>
</evidence>
<name>A0A8X8WMB7_SALSN</name>
<gene>
    <name evidence="2" type="ORF">SASPL_139582</name>
</gene>
<feature type="compositionally biased region" description="Acidic residues" evidence="1">
    <location>
        <begin position="89"/>
        <end position="99"/>
    </location>
</feature>
<dbReference type="Proteomes" id="UP000298416">
    <property type="component" value="Unassembled WGS sequence"/>
</dbReference>
<reference evidence="2" key="1">
    <citation type="submission" date="2018-01" db="EMBL/GenBank/DDBJ databases">
        <authorList>
            <person name="Mao J.F."/>
        </authorList>
    </citation>
    <scope>NUCLEOTIDE SEQUENCE</scope>
    <source>
        <strain evidence="2">Huo1</strain>
        <tissue evidence="2">Leaf</tissue>
    </source>
</reference>
<feature type="region of interest" description="Disordered" evidence="1">
    <location>
        <begin position="1"/>
        <end position="26"/>
    </location>
</feature>
<organism evidence="2">
    <name type="scientific">Salvia splendens</name>
    <name type="common">Scarlet sage</name>
    <dbReference type="NCBI Taxonomy" id="180675"/>
    <lineage>
        <taxon>Eukaryota</taxon>
        <taxon>Viridiplantae</taxon>
        <taxon>Streptophyta</taxon>
        <taxon>Embryophyta</taxon>
        <taxon>Tracheophyta</taxon>
        <taxon>Spermatophyta</taxon>
        <taxon>Magnoliopsida</taxon>
        <taxon>eudicotyledons</taxon>
        <taxon>Gunneridae</taxon>
        <taxon>Pentapetalae</taxon>
        <taxon>asterids</taxon>
        <taxon>lamiids</taxon>
        <taxon>Lamiales</taxon>
        <taxon>Lamiaceae</taxon>
        <taxon>Nepetoideae</taxon>
        <taxon>Mentheae</taxon>
        <taxon>Salviinae</taxon>
        <taxon>Salvia</taxon>
        <taxon>Salvia subgen. Calosphace</taxon>
        <taxon>core Calosphace</taxon>
    </lineage>
</organism>
<proteinExistence type="predicted"/>
<feature type="compositionally biased region" description="Gly residues" evidence="1">
    <location>
        <begin position="128"/>
        <end position="139"/>
    </location>
</feature>
<dbReference type="AlphaFoldDB" id="A0A8X8WMB7"/>
<keyword evidence="3" id="KW-1185">Reference proteome</keyword>
<evidence type="ECO:0000313" key="2">
    <source>
        <dbReference type="EMBL" id="KAG6398130.1"/>
    </source>
</evidence>
<protein>
    <submittedName>
        <fullName evidence="2">Uncharacterized protein</fullName>
    </submittedName>
</protein>
<feature type="region of interest" description="Disordered" evidence="1">
    <location>
        <begin position="59"/>
        <end position="148"/>
    </location>
</feature>
<dbReference type="EMBL" id="PNBA02000015">
    <property type="protein sequence ID" value="KAG6398130.1"/>
    <property type="molecule type" value="Genomic_DNA"/>
</dbReference>